<keyword evidence="1" id="KW-0175">Coiled coil</keyword>
<dbReference type="Gene3D" id="3.90.1530.30">
    <property type="match status" value="1"/>
</dbReference>
<feature type="domain" description="ParB-like N-terminal" evidence="3">
    <location>
        <begin position="69"/>
        <end position="164"/>
    </location>
</feature>
<dbReference type="SUPFAM" id="SSF110849">
    <property type="entry name" value="ParB/Sulfiredoxin"/>
    <property type="match status" value="1"/>
</dbReference>
<feature type="region of interest" description="Disordered" evidence="2">
    <location>
        <begin position="1"/>
        <end position="37"/>
    </location>
</feature>
<evidence type="ECO:0000259" key="3">
    <source>
        <dbReference type="SMART" id="SM00470"/>
    </source>
</evidence>
<dbReference type="CDD" id="cd16406">
    <property type="entry name" value="ParB_N_like"/>
    <property type="match status" value="1"/>
</dbReference>
<dbReference type="PANTHER" id="PTHR33375">
    <property type="entry name" value="CHROMOSOME-PARTITIONING PROTEIN PARB-RELATED"/>
    <property type="match status" value="1"/>
</dbReference>
<dbReference type="GO" id="GO:0005694">
    <property type="term" value="C:chromosome"/>
    <property type="evidence" value="ECO:0007669"/>
    <property type="project" value="TreeGrafter"/>
</dbReference>
<gene>
    <name evidence="4" type="ORF">DI563_02175</name>
</gene>
<proteinExistence type="predicted"/>
<dbReference type="EMBL" id="QFPP01000008">
    <property type="protein sequence ID" value="PZQ77866.1"/>
    <property type="molecule type" value="Genomic_DNA"/>
</dbReference>
<dbReference type="Proteomes" id="UP000249135">
    <property type="component" value="Unassembled WGS sequence"/>
</dbReference>
<dbReference type="PANTHER" id="PTHR33375:SF7">
    <property type="entry name" value="CHROMOSOME 2-PARTITIONING PROTEIN PARB-RELATED"/>
    <property type="match status" value="1"/>
</dbReference>
<sequence length="702" mass="75766">MTAIATTPAQTTGKVARSTNGAHGHKARPAAPSGAKAVKVTKTKVPKQAKAFATAVETTTRQVAEGRDLLVPLEQLVLSEANVRRVFHAEGIEELAALIDSQGLLQRLAVVAHAEGSYAVVAGGRRLRAMQRLVAQGRWEASRPVECKLYDNERAAEVSLAENSGREAMHPADEMEAFRKLVEDGLTVAQVAGRFGVTPITVERRLKLARLAPRFLALYRAEEIDPDQLQALALTEDHAAQEAVWDGLPTYDRDAYSIRRALTEESCRGDSRLARFVGIEAYEARGGTVRRDLFAEEGDGSGVFLDDAVMLQVLAMEKLRAAGEDVRAEGWGWVDCLLDGDDLALRSYGREAKGEREPTPEEAQSIAAMEAERDELDAAYERNEHADRDTEAYEAEEQRLMGLIDALDERIDAAHDALAQWTPAQMARSGALLRIDHGGQITVDRGLIRAEDRTAANEGQGGGDSGPGLVPSDAPKKRPAISEKLMRDLTAHRTGAIQAALVQNPHVALVTLVHRLAETVFSHYGCGNDVVKVHLTMTSDYALAQDATDYESSPAGALLDRATTEWGDRLPGNPEALFGWLLAQDRDTLLDLLAFCTARSFNAVAGRERGADQSDAITEALGVDMADWWVPTAASYLGAVSKAKALEAVKEATGVDDTAAVAGMKKDEAIQHCAAKLEGSRWLPAPLRRLPVSAPASEADES</sequence>
<accession>A0A2W5QLP3</accession>
<dbReference type="Pfam" id="PF02195">
    <property type="entry name" value="ParB_N"/>
    <property type="match status" value="1"/>
</dbReference>
<reference evidence="4 5" key="1">
    <citation type="submission" date="2017-08" db="EMBL/GenBank/DDBJ databases">
        <title>Infants hospitalized years apart are colonized by the same room-sourced microbial strains.</title>
        <authorList>
            <person name="Brooks B."/>
            <person name="Olm M.R."/>
            <person name="Firek B.A."/>
            <person name="Baker R."/>
            <person name="Thomas B.C."/>
            <person name="Morowitz M.J."/>
            <person name="Banfield J.F."/>
        </authorList>
    </citation>
    <scope>NUCLEOTIDE SEQUENCE [LARGE SCALE GENOMIC DNA]</scope>
    <source>
        <strain evidence="4">S2_005_003_R2_41</strain>
    </source>
</reference>
<comment type="caution">
    <text evidence="4">The sequence shown here is derived from an EMBL/GenBank/DDBJ whole genome shotgun (WGS) entry which is preliminary data.</text>
</comment>
<dbReference type="SMART" id="SM00470">
    <property type="entry name" value="ParB"/>
    <property type="match status" value="1"/>
</dbReference>
<feature type="coiled-coil region" evidence="1">
    <location>
        <begin position="366"/>
        <end position="396"/>
    </location>
</feature>
<evidence type="ECO:0000256" key="1">
    <source>
        <dbReference type="SAM" id="Coils"/>
    </source>
</evidence>
<evidence type="ECO:0000313" key="4">
    <source>
        <dbReference type="EMBL" id="PZQ77866.1"/>
    </source>
</evidence>
<dbReference type="AlphaFoldDB" id="A0A2W5QLP3"/>
<dbReference type="GO" id="GO:0007059">
    <property type="term" value="P:chromosome segregation"/>
    <property type="evidence" value="ECO:0007669"/>
    <property type="project" value="TreeGrafter"/>
</dbReference>
<dbReference type="InterPro" id="IPR003115">
    <property type="entry name" value="ParB_N"/>
</dbReference>
<evidence type="ECO:0000313" key="5">
    <source>
        <dbReference type="Proteomes" id="UP000249135"/>
    </source>
</evidence>
<dbReference type="SUPFAM" id="SSF109709">
    <property type="entry name" value="KorB DNA-binding domain-like"/>
    <property type="match status" value="1"/>
</dbReference>
<evidence type="ECO:0000256" key="2">
    <source>
        <dbReference type="SAM" id="MobiDB-lite"/>
    </source>
</evidence>
<organism evidence="4 5">
    <name type="scientific">Variovorax paradoxus</name>
    <dbReference type="NCBI Taxonomy" id="34073"/>
    <lineage>
        <taxon>Bacteria</taxon>
        <taxon>Pseudomonadati</taxon>
        <taxon>Pseudomonadota</taxon>
        <taxon>Betaproteobacteria</taxon>
        <taxon>Burkholderiales</taxon>
        <taxon>Comamonadaceae</taxon>
        <taxon>Variovorax</taxon>
    </lineage>
</organism>
<feature type="region of interest" description="Disordered" evidence="2">
    <location>
        <begin position="454"/>
        <end position="476"/>
    </location>
</feature>
<protein>
    <submittedName>
        <fullName evidence="4">Chromosome partitioning protein ParB</fullName>
    </submittedName>
</protein>
<name>A0A2W5QLP3_VARPD</name>
<dbReference type="Gene3D" id="1.10.10.2830">
    <property type="match status" value="1"/>
</dbReference>
<dbReference type="InterPro" id="IPR036086">
    <property type="entry name" value="ParB/Sulfiredoxin_sf"/>
</dbReference>
<feature type="compositionally biased region" description="Polar residues" evidence="2">
    <location>
        <begin position="1"/>
        <end position="21"/>
    </location>
</feature>
<dbReference type="InterPro" id="IPR050336">
    <property type="entry name" value="Chromosome_partition/occlusion"/>
</dbReference>